<dbReference type="EMBL" id="QHKI01000011">
    <property type="protein sequence ID" value="RSM85747.1"/>
    <property type="molecule type" value="Genomic_DNA"/>
</dbReference>
<protein>
    <submittedName>
        <fullName evidence="2">Uncharacterized protein</fullName>
    </submittedName>
</protein>
<dbReference type="OrthoDB" id="4564612at2"/>
<gene>
    <name evidence="2" type="ORF">DMH04_16240</name>
</gene>
<accession>A0A428ZCD2</accession>
<feature type="compositionally biased region" description="Polar residues" evidence="1">
    <location>
        <begin position="48"/>
        <end position="65"/>
    </location>
</feature>
<evidence type="ECO:0000256" key="1">
    <source>
        <dbReference type="SAM" id="MobiDB-lite"/>
    </source>
</evidence>
<evidence type="ECO:0000313" key="3">
    <source>
        <dbReference type="Proteomes" id="UP000287547"/>
    </source>
</evidence>
<dbReference type="Proteomes" id="UP000287547">
    <property type="component" value="Unassembled WGS sequence"/>
</dbReference>
<name>A0A428ZCD2_KIBAR</name>
<dbReference type="RefSeq" id="WP_037267819.1">
    <property type="nucleotide sequence ID" value="NZ_QHKI01000011.1"/>
</dbReference>
<evidence type="ECO:0000313" key="2">
    <source>
        <dbReference type="EMBL" id="RSM85747.1"/>
    </source>
</evidence>
<reference evidence="2 3" key="1">
    <citation type="submission" date="2018-05" db="EMBL/GenBank/DDBJ databases">
        <title>Evolution of GPA BGCs.</title>
        <authorList>
            <person name="Waglechner N."/>
            <person name="Wright G.D."/>
        </authorList>
    </citation>
    <scope>NUCLEOTIDE SEQUENCE [LARGE SCALE GENOMIC DNA]</scope>
    <source>
        <strain evidence="2 3">A82846</strain>
    </source>
</reference>
<comment type="caution">
    <text evidence="2">The sequence shown here is derived from an EMBL/GenBank/DDBJ whole genome shotgun (WGS) entry which is preliminary data.</text>
</comment>
<feature type="region of interest" description="Disordered" evidence="1">
    <location>
        <begin position="45"/>
        <end position="73"/>
    </location>
</feature>
<proteinExistence type="predicted"/>
<organism evidence="2 3">
    <name type="scientific">Kibdelosporangium aridum</name>
    <dbReference type="NCBI Taxonomy" id="2030"/>
    <lineage>
        <taxon>Bacteria</taxon>
        <taxon>Bacillati</taxon>
        <taxon>Actinomycetota</taxon>
        <taxon>Actinomycetes</taxon>
        <taxon>Pseudonocardiales</taxon>
        <taxon>Pseudonocardiaceae</taxon>
        <taxon>Kibdelosporangium</taxon>
    </lineage>
</organism>
<dbReference type="AlphaFoldDB" id="A0A428ZCD2"/>
<sequence>MRRHSLLSQIMAVISRRTPAFRPSPGQPKTFSGALNRVLRPHRVAAPSTDSGSADNSDQRATASGLTVPADPQEPIGPVIEVDEGTQVLALLAELFATQPAHERLAARAWLESPTMALVRQLLDIHSKATTVHRNLTSGLAGGRTRALVVGDIVHNIARIRSVAEDIVNDYIRAIVVKDKAADRSPTYPLTRAEEVARILGGALARSSGSDGRARRVSLARTLTRYLEDALSAASKMITIPIHTHDPSLARKIVATIHKDLRNLTEAKSNTVAETLTHLRSAAGDMVDADLLTTDLTGIPLDGVRWSTGTRWPRATHEWVVTHSERIGPDLFEVVQDRYNSDDSTATLAG</sequence>